<comment type="caution">
    <text evidence="2">The sequence shown here is derived from an EMBL/GenBank/DDBJ whole genome shotgun (WGS) entry which is preliminary data.</text>
</comment>
<name>A0ABP0LU06_9DINO</name>
<evidence type="ECO:0000313" key="1">
    <source>
        <dbReference type="EMBL" id="CAK9042382.1"/>
    </source>
</evidence>
<sequence length="931" mass="103700">MVVLEAFGLASKELFDYNRENYKFDQEQRLERDMQRVEMQINRFDLFREDIEDLVKLTVDKMDMYHIVGALFLSFTALVYCEGIIEGPQPSFFMGLYLLTVAASFVYLLLAVWLSMYASIASHSFGVRLRTRYVRLPIPNLSQIQSLTTKLSDFEKQGLSKVMRLPFGPTQEQQWQLEAQRKDASASQSSGSPKALSGPKQNALPETRLGVQEDKGFGREDLLMKAAASVPGKHVELFRKLQAKWQCYDAYARVSMALGVNQMIQSVNYFVVGVTMIQTCSPSCGYAATIIFQSCAFGLMFLDIAGLKTWQIMSLQIVGSLPMVLLVIMLTFANVGRESNEPIEALCSAFYAAPACAFLEALWLELFMQAARPTKDEASLPRRFRTVLFLDVFGDAAYDPTEAEHVTVTAGVDGNLDEQAGDVGRREVQQTQAAASILAMESAQSALRCWEAVPEDLLTTFQANQLRNLRSEFLKWRQRYHGCLMKLKSRRGVPYDPNHLDARALRTWNELTELEQQQNEFHGAVIGPLQRRADGSTQHYDLARNVAVWTLAPSTKVLDMNQVFQRVQDVEHEVTALLMAERGDVEAMGVSEQDLEPRPFFKSRKRVGHHRLPWKSVRRMTAVLQVCWLFLGTESLLNSLGLFSGQSTFGRRLEGSGDLRESLPLTNVPAQWPHSTFFHPAALYCQAGDANSSTASIIIESPYMQYQVHFDAFSTAQFSPVSMDSFPGMLLLDCGAGGCSTAELQDGGRVLALKWGADSGLTQHLPIQGQPWMKLAGTKLPCASIKLLLSDQSGGKADLCYLLAGWDGQHIPLVALEVANQSVLTHEVRPRVDAPLGLAQGFASPEGFSCGLIALHMSRNIRGGARLWALLPGRVEAWDLSSLEALGAWKMESSEPTFQPTSLCEVDGRLLLSGFVQQEPHLFRTEIPRLI</sequence>
<evidence type="ECO:0000313" key="2">
    <source>
        <dbReference type="EMBL" id="CAK9042428.1"/>
    </source>
</evidence>
<organism evidence="2 3">
    <name type="scientific">Durusdinium trenchii</name>
    <dbReference type="NCBI Taxonomy" id="1381693"/>
    <lineage>
        <taxon>Eukaryota</taxon>
        <taxon>Sar</taxon>
        <taxon>Alveolata</taxon>
        <taxon>Dinophyceae</taxon>
        <taxon>Suessiales</taxon>
        <taxon>Symbiodiniaceae</taxon>
        <taxon>Durusdinium</taxon>
    </lineage>
</organism>
<keyword evidence="3" id="KW-1185">Reference proteome</keyword>
<dbReference type="Proteomes" id="UP001642484">
    <property type="component" value="Unassembled WGS sequence"/>
</dbReference>
<dbReference type="EMBL" id="CAXAMN010014080">
    <property type="protein sequence ID" value="CAK9042428.1"/>
    <property type="molecule type" value="Genomic_DNA"/>
</dbReference>
<reference evidence="2 3" key="1">
    <citation type="submission" date="2024-02" db="EMBL/GenBank/DDBJ databases">
        <authorList>
            <person name="Chen Y."/>
            <person name="Shah S."/>
            <person name="Dougan E. K."/>
            <person name="Thang M."/>
            <person name="Chan C."/>
        </authorList>
    </citation>
    <scope>NUCLEOTIDE SEQUENCE [LARGE SCALE GENOMIC DNA]</scope>
</reference>
<evidence type="ECO:0000313" key="3">
    <source>
        <dbReference type="Proteomes" id="UP001642484"/>
    </source>
</evidence>
<protein>
    <submittedName>
        <fullName evidence="2">Uncharacterized protein</fullName>
    </submittedName>
</protein>
<dbReference type="EMBL" id="CAXAMN010014058">
    <property type="protein sequence ID" value="CAK9042382.1"/>
    <property type="molecule type" value="Genomic_DNA"/>
</dbReference>
<gene>
    <name evidence="1" type="ORF">CCMP2556_LOCUS22566</name>
    <name evidence="2" type="ORF">CCMP2556_LOCUS22588</name>
</gene>
<proteinExistence type="predicted"/>
<accession>A0ABP0LU06</accession>